<dbReference type="AlphaFoldDB" id="A0A6L2N3M2"/>
<gene>
    <name evidence="2" type="ORF">Tci_052691</name>
</gene>
<feature type="compositionally biased region" description="Low complexity" evidence="1">
    <location>
        <begin position="113"/>
        <end position="127"/>
    </location>
</feature>
<dbReference type="EMBL" id="BKCJ010008130">
    <property type="protein sequence ID" value="GEU80713.1"/>
    <property type="molecule type" value="Genomic_DNA"/>
</dbReference>
<feature type="non-terminal residue" evidence="2">
    <location>
        <position position="1"/>
    </location>
</feature>
<sequence length="155" mass="17375">RRSHANPTLLNDFEMAAEGNGDPPVPDLRTIEELCQPSLNGRGGPIALIVIQESDKIERYVGGVPDVIHKSVVASRPKTMQKAIEMANELMGKMNNTWAECQAENKRKLNDTSRNNQSQQQQQNKRQNTGRAYNERSGEKKPYDPCAPKCHKCNC</sequence>
<evidence type="ECO:0000256" key="1">
    <source>
        <dbReference type="SAM" id="MobiDB-lite"/>
    </source>
</evidence>
<protein>
    <recommendedName>
        <fullName evidence="3">Reverse transcriptase domain-containing protein</fullName>
    </recommendedName>
</protein>
<feature type="compositionally biased region" description="Basic and acidic residues" evidence="1">
    <location>
        <begin position="133"/>
        <end position="143"/>
    </location>
</feature>
<evidence type="ECO:0000313" key="2">
    <source>
        <dbReference type="EMBL" id="GEU80713.1"/>
    </source>
</evidence>
<accession>A0A6L2N3M2</accession>
<organism evidence="2">
    <name type="scientific">Tanacetum cinerariifolium</name>
    <name type="common">Dalmatian daisy</name>
    <name type="synonym">Chrysanthemum cinerariifolium</name>
    <dbReference type="NCBI Taxonomy" id="118510"/>
    <lineage>
        <taxon>Eukaryota</taxon>
        <taxon>Viridiplantae</taxon>
        <taxon>Streptophyta</taxon>
        <taxon>Embryophyta</taxon>
        <taxon>Tracheophyta</taxon>
        <taxon>Spermatophyta</taxon>
        <taxon>Magnoliopsida</taxon>
        <taxon>eudicotyledons</taxon>
        <taxon>Gunneridae</taxon>
        <taxon>Pentapetalae</taxon>
        <taxon>asterids</taxon>
        <taxon>campanulids</taxon>
        <taxon>Asterales</taxon>
        <taxon>Asteraceae</taxon>
        <taxon>Asteroideae</taxon>
        <taxon>Anthemideae</taxon>
        <taxon>Anthemidinae</taxon>
        <taxon>Tanacetum</taxon>
    </lineage>
</organism>
<feature type="region of interest" description="Disordered" evidence="1">
    <location>
        <begin position="105"/>
        <end position="148"/>
    </location>
</feature>
<evidence type="ECO:0008006" key="3">
    <source>
        <dbReference type="Google" id="ProtNLM"/>
    </source>
</evidence>
<comment type="caution">
    <text evidence="2">The sequence shown here is derived from an EMBL/GenBank/DDBJ whole genome shotgun (WGS) entry which is preliminary data.</text>
</comment>
<name>A0A6L2N3M2_TANCI</name>
<proteinExistence type="predicted"/>
<reference evidence="2" key="1">
    <citation type="journal article" date="2019" name="Sci. Rep.">
        <title>Draft genome of Tanacetum cinerariifolium, the natural source of mosquito coil.</title>
        <authorList>
            <person name="Yamashiro T."/>
            <person name="Shiraishi A."/>
            <person name="Satake H."/>
            <person name="Nakayama K."/>
        </authorList>
    </citation>
    <scope>NUCLEOTIDE SEQUENCE</scope>
</reference>